<dbReference type="Proteomes" id="UP000002866">
    <property type="component" value="Chromosome 1"/>
</dbReference>
<dbReference type="EMBL" id="HE806316">
    <property type="protein sequence ID" value="CCH58130.1"/>
    <property type="molecule type" value="Genomic_DNA"/>
</dbReference>
<evidence type="ECO:0000313" key="7">
    <source>
        <dbReference type="Proteomes" id="UP000002866"/>
    </source>
</evidence>
<dbReference type="Gene3D" id="3.30.70.330">
    <property type="match status" value="2"/>
</dbReference>
<gene>
    <name evidence="6" type="primary">TBLA0A03300</name>
    <name evidence="6" type="ORF">TBLA_0A03300</name>
</gene>
<proteinExistence type="predicted"/>
<dbReference type="SMART" id="SM00360">
    <property type="entry name" value="RRM"/>
    <property type="match status" value="2"/>
</dbReference>
<dbReference type="HOGENOM" id="CLU_765439_0_0_1"/>
<evidence type="ECO:0000259" key="5">
    <source>
        <dbReference type="PROSITE" id="PS50102"/>
    </source>
</evidence>
<evidence type="ECO:0000256" key="2">
    <source>
        <dbReference type="ARBA" id="ARBA00022884"/>
    </source>
</evidence>
<dbReference type="InterPro" id="IPR000504">
    <property type="entry name" value="RRM_dom"/>
</dbReference>
<evidence type="ECO:0000256" key="1">
    <source>
        <dbReference type="ARBA" id="ARBA00022737"/>
    </source>
</evidence>
<reference evidence="6 7" key="1">
    <citation type="journal article" date="2011" name="Proc. Natl. Acad. Sci. U.S.A.">
        <title>Evolutionary erosion of yeast sex chromosomes by mating-type switching accidents.</title>
        <authorList>
            <person name="Gordon J.L."/>
            <person name="Armisen D."/>
            <person name="Proux-Wera E."/>
            <person name="Oheigeartaigh S.S."/>
            <person name="Byrne K.P."/>
            <person name="Wolfe K.H."/>
        </authorList>
    </citation>
    <scope>NUCLEOTIDE SEQUENCE [LARGE SCALE GENOMIC DNA]</scope>
    <source>
        <strain evidence="7">ATCC 34711 / CBS 6284 / DSM 70876 / NBRC 10599 / NRRL Y-10934 / UCD 77-7</strain>
    </source>
</reference>
<dbReference type="GeneID" id="14492766"/>
<protein>
    <recommendedName>
        <fullName evidence="5">RRM domain-containing protein</fullName>
    </recommendedName>
</protein>
<dbReference type="PANTHER" id="PTHR10352">
    <property type="entry name" value="EUKARYOTIC TRANSLATION INITIATION FACTOR 3 SUBUNIT G"/>
    <property type="match status" value="1"/>
</dbReference>
<dbReference type="GO" id="GO:0003723">
    <property type="term" value="F:RNA binding"/>
    <property type="evidence" value="ECO:0007669"/>
    <property type="project" value="UniProtKB-UniRule"/>
</dbReference>
<dbReference type="STRING" id="1071380.I2GVH8"/>
<evidence type="ECO:0000256" key="4">
    <source>
        <dbReference type="SAM" id="MobiDB-lite"/>
    </source>
</evidence>
<dbReference type="PROSITE" id="PS50102">
    <property type="entry name" value="RRM"/>
    <property type="match status" value="2"/>
</dbReference>
<dbReference type="InterPro" id="IPR012677">
    <property type="entry name" value="Nucleotide-bd_a/b_plait_sf"/>
</dbReference>
<dbReference type="Pfam" id="PF00076">
    <property type="entry name" value="RRM_1"/>
    <property type="match status" value="1"/>
</dbReference>
<keyword evidence="7" id="KW-1185">Reference proteome</keyword>
<dbReference type="SUPFAM" id="SSF54928">
    <property type="entry name" value="RNA-binding domain, RBD"/>
    <property type="match status" value="2"/>
</dbReference>
<dbReference type="OrthoDB" id="446113at2759"/>
<keyword evidence="2 3" id="KW-0694">RNA-binding</keyword>
<evidence type="ECO:0000313" key="6">
    <source>
        <dbReference type="EMBL" id="CCH58130.1"/>
    </source>
</evidence>
<feature type="region of interest" description="Disordered" evidence="4">
    <location>
        <begin position="326"/>
        <end position="345"/>
    </location>
</feature>
<evidence type="ECO:0000256" key="3">
    <source>
        <dbReference type="PROSITE-ProRule" id="PRU00176"/>
    </source>
</evidence>
<dbReference type="eggNOG" id="KOG0118">
    <property type="taxonomic scope" value="Eukaryota"/>
</dbReference>
<sequence length="362" mass="40572">MQDEKPHIRRNLCMYAQLVQQHNMSHGKMMLTDTFKYGDTQHLWPNDSHTILMSTANTCWNGAMVRQLWTNLGFLLVSCEMFEVGGVCGGTGAYCLLEFTNHTEASRAISRYYSNQFSLTTGVITGLYWILNRYHVESTLLLHGLPLQLNETAFINFLLELGYHSFDTVEILRDPNTSASRGLALIQFKEGIEMQKILVELQGIHLSQSALPLTILQFTKQYTLSHSYSNSPSPLLFSSHSLSSSSSSLEDPTNTTVFIGGLSSLVTENELRSLFQPFGEIVYVKIPFGKGCGFVQYETRKAAELAIHKMKGVSIKNSKIRLSWGKAAKTSNTRKRRSSSNVSSNANRCSLLQNVLEAQAQY</sequence>
<feature type="domain" description="RRM" evidence="5">
    <location>
        <begin position="255"/>
        <end position="327"/>
    </location>
</feature>
<dbReference type="InterPro" id="IPR035979">
    <property type="entry name" value="RBD_domain_sf"/>
</dbReference>
<name>I2GVH8_HENB6</name>
<feature type="domain" description="RRM" evidence="5">
    <location>
        <begin position="138"/>
        <end position="220"/>
    </location>
</feature>
<dbReference type="AlphaFoldDB" id="I2GVH8"/>
<dbReference type="KEGG" id="tbl:TBLA_0A03300"/>
<dbReference type="InParanoid" id="I2GVH8"/>
<organism evidence="6 7">
    <name type="scientific">Henningerozyma blattae (strain ATCC 34711 / CBS 6284 / DSM 70876 / NBRC 10599 / NRRL Y-10934 / UCD 77-7)</name>
    <name type="common">Yeast</name>
    <name type="synonym">Tetrapisispora blattae</name>
    <dbReference type="NCBI Taxonomy" id="1071380"/>
    <lineage>
        <taxon>Eukaryota</taxon>
        <taxon>Fungi</taxon>
        <taxon>Dikarya</taxon>
        <taxon>Ascomycota</taxon>
        <taxon>Saccharomycotina</taxon>
        <taxon>Saccharomycetes</taxon>
        <taxon>Saccharomycetales</taxon>
        <taxon>Saccharomycetaceae</taxon>
        <taxon>Henningerozyma</taxon>
    </lineage>
</organism>
<keyword evidence="1" id="KW-0677">Repeat</keyword>
<dbReference type="GO" id="GO:0043488">
    <property type="term" value="P:regulation of mRNA stability"/>
    <property type="evidence" value="ECO:0007669"/>
    <property type="project" value="UniProtKB-ARBA"/>
</dbReference>
<dbReference type="OMA" id="THEICAH"/>
<dbReference type="RefSeq" id="XP_004177649.1">
    <property type="nucleotide sequence ID" value="XM_004177601.1"/>
</dbReference>
<accession>I2GVH8</accession>
<dbReference type="FunFam" id="3.30.70.330:FF:000405">
    <property type="entry name" value="polyadenylate-binding protein RBP45"/>
    <property type="match status" value="1"/>
</dbReference>